<feature type="transmembrane region" description="Helical" evidence="1">
    <location>
        <begin position="569"/>
        <end position="593"/>
    </location>
</feature>
<keyword evidence="1" id="KW-0472">Membrane</keyword>
<sequence>MSEQPHKWRFFRAGDFEQPLLKNAADLAALRQLDQKLWATLACPTDRLNISHKFLQLMDENGDARIRAPEVLNAIDWTLARLNDPDCLFTQRPLTLADLKDGADSHSLILAARRLLSLLGRNEEDSLTADDTADPAVIFPPDVANGDGLVPAQLTGDESLQALIGQIIECLGEQTDRSGEPGVSAEQVTEFFAQVNTVREWHQSASAEVSEPFGDATANTIEVLERVKDKINDYFTRVELVAYDARSATIMAADEDELARLGAGSLARLDCLKDLPLANLEQTGGLHFCQGINPAWQADVQAFRAQVVVPLYGDIQLLERSQWQSILDKAAAYFAWQADRPAVALLEQLPLDTVLAINCQQEEALTALIASDLEVEEAAQGWVDLDKLLNMQQYLVPLLKNFVSFEDFYGNREKAIFQAGRLFIDGKSCDLVIDVADVEAHSAVATQSNSFLIYCHCVRRGQPVDGREECNIVALVSAGVDHELMPGRNGLFYDRDGNDWDATVVKVIENAISVREAFWSPYRRIATLISDQIQKFAAGQDDKLIASAAERVENGTTAAPFDIAKFAGIFAAIGLAVGALGTALAAAFSGLLALHWWQWPLVIIGLIVVVSGPSMLMAWFKLRRRSLGPILDANGWAVNAQARISINFGTRLTQTASLPKGSGSLRDPYARKSPLRWIVPLIALVLAGAAWYFVAGPGTTLLKPDGPAVTGQVDKPATPPVITEEIAEE</sequence>
<name>A0A4R6TXF2_9GAMM</name>
<keyword evidence="1" id="KW-0812">Transmembrane</keyword>
<dbReference type="RefSeq" id="WP_206167950.1">
    <property type="nucleotide sequence ID" value="NZ_LNJZ01000003.1"/>
</dbReference>
<comment type="caution">
    <text evidence="2">The sequence shown here is derived from an EMBL/GenBank/DDBJ whole genome shotgun (WGS) entry which is preliminary data.</text>
</comment>
<protein>
    <recommendedName>
        <fullName evidence="4">EF-hand domain-containing protein</fullName>
    </recommendedName>
</protein>
<proteinExistence type="predicted"/>
<evidence type="ECO:0000313" key="3">
    <source>
        <dbReference type="Proteomes" id="UP000294575"/>
    </source>
</evidence>
<reference evidence="2 3" key="1">
    <citation type="submission" date="2019-03" db="EMBL/GenBank/DDBJ databases">
        <title>Genomic Encyclopedia of Type Strains, Phase IV (KMG-IV): sequencing the most valuable type-strain genomes for metagenomic binning, comparative biology and taxonomic classification.</title>
        <authorList>
            <person name="Goeker M."/>
        </authorList>
    </citation>
    <scope>NUCLEOTIDE SEQUENCE [LARGE SCALE GENOMIC DNA]</scope>
    <source>
        <strain evidence="2 3">DSM 28679</strain>
    </source>
</reference>
<dbReference type="Proteomes" id="UP000294575">
    <property type="component" value="Unassembled WGS sequence"/>
</dbReference>
<dbReference type="AlphaFoldDB" id="A0A4R6TXF2"/>
<organism evidence="2 3">
    <name type="scientific">Thiopseudomonas denitrificans</name>
    <dbReference type="NCBI Taxonomy" id="1501432"/>
    <lineage>
        <taxon>Bacteria</taxon>
        <taxon>Pseudomonadati</taxon>
        <taxon>Pseudomonadota</taxon>
        <taxon>Gammaproteobacteria</taxon>
        <taxon>Pseudomonadales</taxon>
        <taxon>Pseudomonadaceae</taxon>
        <taxon>Thiopseudomonas</taxon>
    </lineage>
</organism>
<keyword evidence="3" id="KW-1185">Reference proteome</keyword>
<gene>
    <name evidence="2" type="ORF">DFQ45_1204</name>
</gene>
<evidence type="ECO:0008006" key="4">
    <source>
        <dbReference type="Google" id="ProtNLM"/>
    </source>
</evidence>
<evidence type="ECO:0000313" key="2">
    <source>
        <dbReference type="EMBL" id="TDQ34185.1"/>
    </source>
</evidence>
<feature type="transmembrane region" description="Helical" evidence="1">
    <location>
        <begin position="599"/>
        <end position="620"/>
    </location>
</feature>
<evidence type="ECO:0000256" key="1">
    <source>
        <dbReference type="SAM" id="Phobius"/>
    </source>
</evidence>
<keyword evidence="1" id="KW-1133">Transmembrane helix</keyword>
<feature type="transmembrane region" description="Helical" evidence="1">
    <location>
        <begin position="675"/>
        <end position="694"/>
    </location>
</feature>
<dbReference type="EMBL" id="SNYK01000020">
    <property type="protein sequence ID" value="TDQ34185.1"/>
    <property type="molecule type" value="Genomic_DNA"/>
</dbReference>
<accession>A0A4R6TXF2</accession>